<accession>A0A671LIQ3</accession>
<keyword evidence="2" id="KW-0963">Cytoplasm</keyword>
<dbReference type="InterPro" id="IPR051261">
    <property type="entry name" value="NLR"/>
</dbReference>
<keyword evidence="3" id="KW-0433">Leucine-rich repeat</keyword>
<dbReference type="GO" id="GO:0005524">
    <property type="term" value="F:ATP binding"/>
    <property type="evidence" value="ECO:0007669"/>
    <property type="project" value="UniProtKB-KW"/>
</dbReference>
<evidence type="ECO:0000256" key="3">
    <source>
        <dbReference type="ARBA" id="ARBA00022614"/>
    </source>
</evidence>
<dbReference type="InterPro" id="IPR001611">
    <property type="entry name" value="Leu-rich_rpt"/>
</dbReference>
<comment type="subcellular location">
    <subcellularLocation>
        <location evidence="1">Cytoplasm</location>
    </subcellularLocation>
</comment>
<evidence type="ECO:0000256" key="5">
    <source>
        <dbReference type="ARBA" id="ARBA00022741"/>
    </source>
</evidence>
<keyword evidence="4" id="KW-0677">Repeat</keyword>
<sequence length="1008" mass="109863">MEGRDPGWLRRHQTLLQRFLSTSILVNVVHHMRKADLLSAQEAGLIQKMGSLKDKVHLLVELLSVTDPHGAALQAYLQGSHLTEFNLITVHDSVVRPYKDALLQRLKEDDNSSLQVAGNSNSTLLLIECVSDLQQREHDLVQVSVNRGAGPLHGRVLGLDKLITPLTRVSTAPRVTLTIGVAGSGKSRMVRRFIQLWSASQIYPELSLAIPIACWELSSFDRLSVERLLRLYVPYDNVDVIIFNESCKVLLILDGLEEFRQSLDFADAPPTSDPRREIPVSDLIANIVRGNLLPGATLWLLSRPGTGAKVPAGLVDRVTEAPSPSQTNTPEDVSSQVWTYLNSQKPLLILSSVPAVCHIIITTLSRLLKLESDATPLPRTLTEVYAHYCWPHLSGSEAPSGGIRKPLSTLGRLAFYSLLRRRYTFSETELRTYGVDVPPQGGTLGCRILQRRQSWSSDSMAWQFTHTSVQEFMGALFYYVSLRRGMFDLFSESAVSWPRIGFHSHYRSALQKTNQSDAAAQGNLDLFMRFLSGLLSPAAGTLLGGSLGVVHEEQVTQRTTATTLLQNAVTGTAGDAVSMRSVAMVTCLAELQQGEWLRSVEDDLINCSLRGKLKGGVCAVLAYLLQVSDACTEETQLSNCLDSSSLKRLLPQLLYCSKLRMENNEFKEGTMELLGSLLSAKECHIQMLSLADDSISSKGIKPLSRALLVNRTLTSLDLRGNNIGAKGAKTLCEALKMNQVLVSVNLQNNHIEDEGARALAEVLQSNRKLTTLNVQKNESEVNHLGDLGTVALAQALMVNHILHRLSLQSNSVSDRGIKALSHALQSNRGLSCLNLTANLLHDEGVTAIAEAMRVNRAITSLHLQWNFIKAGAAKALAQSLMSNTCIQLLDLQENALGDNGVIALACALRSNSSLIGCVLHTLDLRGNSIGMEGAKAFSSSLKNNRSLRSLNLQENSLGMDGAIFIATALRGNHQLTYINLQGNGIGESGAKVVSDAIKAGAPDCVVDI</sequence>
<dbReference type="Proteomes" id="UP000472260">
    <property type="component" value="Unassembled WGS sequence"/>
</dbReference>
<dbReference type="AlphaFoldDB" id="A0A671LIQ3"/>
<evidence type="ECO:0000256" key="1">
    <source>
        <dbReference type="ARBA" id="ARBA00004496"/>
    </source>
</evidence>
<dbReference type="Pfam" id="PF17779">
    <property type="entry name" value="WHD_NOD2"/>
    <property type="match status" value="1"/>
</dbReference>
<dbReference type="FunFam" id="3.80.10.10:FF:001349">
    <property type="entry name" value="NLR family CARD domain containing 3"/>
    <property type="match status" value="1"/>
</dbReference>
<dbReference type="SMART" id="SM00368">
    <property type="entry name" value="LRR_RI"/>
    <property type="match status" value="11"/>
</dbReference>
<evidence type="ECO:0000256" key="4">
    <source>
        <dbReference type="ARBA" id="ARBA00022737"/>
    </source>
</evidence>
<keyword evidence="9" id="KW-1185">Reference proteome</keyword>
<dbReference type="InterPro" id="IPR007111">
    <property type="entry name" value="NACHT_NTPase"/>
</dbReference>
<evidence type="ECO:0000256" key="6">
    <source>
        <dbReference type="ARBA" id="ARBA00022840"/>
    </source>
</evidence>
<dbReference type="Pfam" id="PF05729">
    <property type="entry name" value="NACHT"/>
    <property type="match status" value="1"/>
</dbReference>
<dbReference type="SUPFAM" id="SSF52047">
    <property type="entry name" value="RNI-like"/>
    <property type="match status" value="2"/>
</dbReference>
<dbReference type="PANTHER" id="PTHR24106">
    <property type="entry name" value="NACHT, LRR AND CARD DOMAINS-CONTAINING"/>
    <property type="match status" value="1"/>
</dbReference>
<dbReference type="InterPro" id="IPR041267">
    <property type="entry name" value="NLRP_HD2"/>
</dbReference>
<reference evidence="8" key="1">
    <citation type="submission" date="2025-08" db="UniProtKB">
        <authorList>
            <consortium name="Ensembl"/>
        </authorList>
    </citation>
    <scope>IDENTIFICATION</scope>
</reference>
<evidence type="ECO:0000259" key="7">
    <source>
        <dbReference type="PROSITE" id="PS50837"/>
    </source>
</evidence>
<feature type="domain" description="NACHT" evidence="7">
    <location>
        <begin position="174"/>
        <end position="305"/>
    </location>
</feature>
<protein>
    <recommendedName>
        <fullName evidence="7">NACHT domain-containing protein</fullName>
    </recommendedName>
</protein>
<reference evidence="8" key="2">
    <citation type="submission" date="2025-09" db="UniProtKB">
        <authorList>
            <consortium name="Ensembl"/>
        </authorList>
    </citation>
    <scope>IDENTIFICATION</scope>
</reference>
<dbReference type="PROSITE" id="PS50837">
    <property type="entry name" value="NACHT"/>
    <property type="match status" value="1"/>
</dbReference>
<name>A0A671LIQ3_9TELE</name>
<dbReference type="Pfam" id="PF17776">
    <property type="entry name" value="NLRC4_HD2"/>
    <property type="match status" value="1"/>
</dbReference>
<dbReference type="FunFam" id="3.80.10.10:FF:000236">
    <property type="entry name" value="NLR family CARD domain containing 3"/>
    <property type="match status" value="1"/>
</dbReference>
<dbReference type="Gene3D" id="3.80.10.10">
    <property type="entry name" value="Ribonuclease Inhibitor"/>
    <property type="match status" value="4"/>
</dbReference>
<dbReference type="Ensembl" id="ENSSANT00000021659.1">
    <property type="protein sequence ID" value="ENSSANP00000020317.1"/>
    <property type="gene ID" value="ENSSANG00000010572.1"/>
</dbReference>
<organism evidence="8 9">
    <name type="scientific">Sinocyclocheilus anshuiensis</name>
    <dbReference type="NCBI Taxonomy" id="1608454"/>
    <lineage>
        <taxon>Eukaryota</taxon>
        <taxon>Metazoa</taxon>
        <taxon>Chordata</taxon>
        <taxon>Craniata</taxon>
        <taxon>Vertebrata</taxon>
        <taxon>Euteleostomi</taxon>
        <taxon>Actinopterygii</taxon>
        <taxon>Neopterygii</taxon>
        <taxon>Teleostei</taxon>
        <taxon>Ostariophysi</taxon>
        <taxon>Cypriniformes</taxon>
        <taxon>Cyprinidae</taxon>
        <taxon>Cyprininae</taxon>
        <taxon>Sinocyclocheilus</taxon>
    </lineage>
</organism>
<evidence type="ECO:0000256" key="2">
    <source>
        <dbReference type="ARBA" id="ARBA00022490"/>
    </source>
</evidence>
<dbReference type="InterPro" id="IPR041075">
    <property type="entry name" value="NOD1/2_WH"/>
</dbReference>
<dbReference type="GO" id="GO:0005737">
    <property type="term" value="C:cytoplasm"/>
    <property type="evidence" value="ECO:0007669"/>
    <property type="project" value="UniProtKB-SubCell"/>
</dbReference>
<dbReference type="InterPro" id="IPR027417">
    <property type="entry name" value="P-loop_NTPase"/>
</dbReference>
<keyword evidence="5" id="KW-0547">Nucleotide-binding</keyword>
<evidence type="ECO:0000313" key="9">
    <source>
        <dbReference type="Proteomes" id="UP000472260"/>
    </source>
</evidence>
<evidence type="ECO:0000313" key="8">
    <source>
        <dbReference type="Ensembl" id="ENSSANP00000020317.1"/>
    </source>
</evidence>
<dbReference type="InterPro" id="IPR032675">
    <property type="entry name" value="LRR_dom_sf"/>
</dbReference>
<dbReference type="Gene3D" id="3.40.50.300">
    <property type="entry name" value="P-loop containing nucleotide triphosphate hydrolases"/>
    <property type="match status" value="1"/>
</dbReference>
<keyword evidence="6" id="KW-0067">ATP-binding</keyword>
<gene>
    <name evidence="8" type="primary">nlrc3</name>
</gene>
<dbReference type="Pfam" id="PF13516">
    <property type="entry name" value="LRR_6"/>
    <property type="match status" value="7"/>
</dbReference>
<proteinExistence type="predicted"/>